<gene>
    <name evidence="2" type="ORF">DKT77_19890</name>
</gene>
<dbReference type="GO" id="GO:0010181">
    <property type="term" value="F:FMN binding"/>
    <property type="evidence" value="ECO:0007669"/>
    <property type="project" value="InterPro"/>
</dbReference>
<keyword evidence="3" id="KW-1185">Reference proteome</keyword>
<dbReference type="RefSeq" id="WP_109813387.1">
    <property type="nucleotide sequence ID" value="NZ_QGKU01000068.1"/>
</dbReference>
<dbReference type="EMBL" id="QGKU01000068">
    <property type="protein sequence ID" value="PWR00801.1"/>
    <property type="molecule type" value="Genomic_DNA"/>
</dbReference>
<comment type="caution">
    <text evidence="2">The sequence shown here is derived from an EMBL/GenBank/DDBJ whole genome shotgun (WGS) entry which is preliminary data.</text>
</comment>
<dbReference type="InterPro" id="IPR024624">
    <property type="entry name" value="Pyridox_Oxase_Alr4036_FMN-bd"/>
</dbReference>
<feature type="domain" description="Pyridoxamine 5'-phosphate oxidase Alr4036 family FMN-binding" evidence="1">
    <location>
        <begin position="16"/>
        <end position="100"/>
    </location>
</feature>
<evidence type="ECO:0000259" key="1">
    <source>
        <dbReference type="Pfam" id="PF12766"/>
    </source>
</evidence>
<dbReference type="Proteomes" id="UP000245680">
    <property type="component" value="Unassembled WGS sequence"/>
</dbReference>
<sequence>MSEWWTDLDTLYARVWETVLDGVRDRRAPARFVAFATAGQTGGAEARMVVLRGADRAAGKLFVHTDTLSAKVAELRADPRATLLAWDPAAQLQIRLKAEVGIDTGAVVGHDWARIPEAARRVYGNEPEPGGGMDCPEALTVTPDQNRFAVMTCTLREIDTLHLGRDVHHRAVYRRSTGWRGHWVAP</sequence>
<dbReference type="InterPro" id="IPR012349">
    <property type="entry name" value="Split_barrel_FMN-bd"/>
</dbReference>
<proteinExistence type="predicted"/>
<accession>A0A2V2LAW7</accession>
<organism evidence="2 3">
    <name type="scientific">Meridianimarinicoccus roseus</name>
    <dbReference type="NCBI Taxonomy" id="2072018"/>
    <lineage>
        <taxon>Bacteria</taxon>
        <taxon>Pseudomonadati</taxon>
        <taxon>Pseudomonadota</taxon>
        <taxon>Alphaproteobacteria</taxon>
        <taxon>Rhodobacterales</taxon>
        <taxon>Paracoccaceae</taxon>
        <taxon>Meridianimarinicoccus</taxon>
    </lineage>
</organism>
<reference evidence="2 3" key="1">
    <citation type="submission" date="2018-05" db="EMBL/GenBank/DDBJ databases">
        <title>Rhodobacteraceae gen. nov., sp. nov. isolated from sea water.</title>
        <authorList>
            <person name="Ren Y."/>
        </authorList>
    </citation>
    <scope>NUCLEOTIDE SEQUENCE [LARGE SCALE GENOMIC DNA]</scope>
    <source>
        <strain evidence="2 3">TG-679</strain>
    </source>
</reference>
<name>A0A2V2LAW7_9RHOB</name>
<dbReference type="SUPFAM" id="SSF50475">
    <property type="entry name" value="FMN-binding split barrel"/>
    <property type="match status" value="1"/>
</dbReference>
<dbReference type="Gene3D" id="2.30.110.10">
    <property type="entry name" value="Electron Transport, Fmn-binding Protein, Chain A"/>
    <property type="match status" value="1"/>
</dbReference>
<evidence type="ECO:0000313" key="3">
    <source>
        <dbReference type="Proteomes" id="UP000245680"/>
    </source>
</evidence>
<protein>
    <submittedName>
        <fullName evidence="2">Pyridoxamine 5'-phosphate oxidase</fullName>
    </submittedName>
</protein>
<dbReference type="Pfam" id="PF12766">
    <property type="entry name" value="Pyridox_oxase_2"/>
    <property type="match status" value="1"/>
</dbReference>
<dbReference type="AlphaFoldDB" id="A0A2V2LAW7"/>
<dbReference type="OrthoDB" id="5120525at2"/>
<evidence type="ECO:0000313" key="2">
    <source>
        <dbReference type="EMBL" id="PWR00801.1"/>
    </source>
</evidence>